<evidence type="ECO:0000313" key="2">
    <source>
        <dbReference type="Proteomes" id="UP000032874"/>
    </source>
</evidence>
<evidence type="ECO:0000313" key="1">
    <source>
        <dbReference type="EMBL" id="KFX06207.1"/>
    </source>
</evidence>
<comment type="caution">
    <text evidence="1">The sequence shown here is derived from an EMBL/GenBank/DDBJ whole genome shotgun (WGS) entry which is preliminary data.</text>
</comment>
<gene>
    <name evidence="1" type="ORF">KP22_10195</name>
</gene>
<dbReference type="AlphaFoldDB" id="A0A093RSS0"/>
<dbReference type="RefSeq" id="WP_039323981.1">
    <property type="nucleotide sequence ID" value="NZ_JQHM01000002.1"/>
</dbReference>
<protein>
    <submittedName>
        <fullName evidence="1">Uncharacterized protein</fullName>
    </submittedName>
</protein>
<reference evidence="1 2" key="1">
    <citation type="submission" date="2014-08" db="EMBL/GenBank/DDBJ databases">
        <title>Genome sequences of NCPPB Pectobacterium isolates.</title>
        <authorList>
            <person name="Glover R.H."/>
            <person name="Sapp M."/>
            <person name="Elphinstone J."/>
        </authorList>
    </citation>
    <scope>NUCLEOTIDE SEQUENCE [LARGE SCALE GENOMIC DNA]</scope>
    <source>
        <strain evidence="1 2">NCPPB 2795</strain>
    </source>
</reference>
<name>A0A093RSS0_9GAMM</name>
<organism evidence="1 2">
    <name type="scientific">Pectobacterium betavasculorum</name>
    <dbReference type="NCBI Taxonomy" id="55207"/>
    <lineage>
        <taxon>Bacteria</taxon>
        <taxon>Pseudomonadati</taxon>
        <taxon>Pseudomonadota</taxon>
        <taxon>Gammaproteobacteria</taxon>
        <taxon>Enterobacterales</taxon>
        <taxon>Pectobacteriaceae</taxon>
        <taxon>Pectobacterium</taxon>
    </lineage>
</organism>
<accession>A0A093RSS0</accession>
<proteinExistence type="predicted"/>
<sequence>MSQAINPRPLYEILIELEKVGHSALWLTSPHGKDCLERYPFDQSQWYLPNIITGDGRTVAHREERPNGWLLCGDWKTTQCRPSAALPTDAIPLDERLKFHLIARGK</sequence>
<dbReference type="Proteomes" id="UP000032874">
    <property type="component" value="Unassembled WGS sequence"/>
</dbReference>
<dbReference type="EMBL" id="JQHM01000002">
    <property type="protein sequence ID" value="KFX06207.1"/>
    <property type="molecule type" value="Genomic_DNA"/>
</dbReference>